<evidence type="ECO:0000313" key="2">
    <source>
        <dbReference type="EMBL" id="TKW53687.1"/>
    </source>
</evidence>
<evidence type="ECO:0000313" key="3">
    <source>
        <dbReference type="Proteomes" id="UP000310108"/>
    </source>
</evidence>
<dbReference type="AlphaFoldDB" id="A0A4U6XHZ6"/>
<protein>
    <submittedName>
        <fullName evidence="2">Uncharacterized protein</fullName>
    </submittedName>
</protein>
<organism evidence="2 3">
    <name type="scientific">Colletotrichum tanaceti</name>
    <dbReference type="NCBI Taxonomy" id="1306861"/>
    <lineage>
        <taxon>Eukaryota</taxon>
        <taxon>Fungi</taxon>
        <taxon>Dikarya</taxon>
        <taxon>Ascomycota</taxon>
        <taxon>Pezizomycotina</taxon>
        <taxon>Sordariomycetes</taxon>
        <taxon>Hypocreomycetidae</taxon>
        <taxon>Glomerellales</taxon>
        <taxon>Glomerellaceae</taxon>
        <taxon>Colletotrichum</taxon>
        <taxon>Colletotrichum destructivum species complex</taxon>
    </lineage>
</organism>
<gene>
    <name evidence="2" type="ORF">CTA1_4338</name>
</gene>
<dbReference type="EMBL" id="PJEX01000172">
    <property type="protein sequence ID" value="TKW53687.1"/>
    <property type="molecule type" value="Genomic_DNA"/>
</dbReference>
<name>A0A4U6XHZ6_9PEZI</name>
<comment type="caution">
    <text evidence="2">The sequence shown here is derived from an EMBL/GenBank/DDBJ whole genome shotgun (WGS) entry which is preliminary data.</text>
</comment>
<accession>A0A4U6XHZ6</accession>
<keyword evidence="3" id="KW-1185">Reference proteome</keyword>
<reference evidence="2 3" key="1">
    <citation type="journal article" date="2019" name="PLoS ONE">
        <title>Comparative genome analysis indicates high evolutionary potential of pathogenicity genes in Colletotrichum tanaceti.</title>
        <authorList>
            <person name="Lelwala R.V."/>
            <person name="Korhonen P.K."/>
            <person name="Young N.D."/>
            <person name="Scott J.B."/>
            <person name="Ades P.A."/>
            <person name="Gasser R.B."/>
            <person name="Taylor P.W.J."/>
        </authorList>
    </citation>
    <scope>NUCLEOTIDE SEQUENCE [LARGE SCALE GENOMIC DNA]</scope>
    <source>
        <strain evidence="2">BRIP57314</strain>
    </source>
</reference>
<evidence type="ECO:0000256" key="1">
    <source>
        <dbReference type="SAM" id="MobiDB-lite"/>
    </source>
</evidence>
<feature type="compositionally biased region" description="Basic and acidic residues" evidence="1">
    <location>
        <begin position="50"/>
        <end position="64"/>
    </location>
</feature>
<dbReference type="Proteomes" id="UP000310108">
    <property type="component" value="Unassembled WGS sequence"/>
</dbReference>
<sequence>MRQQIMWLQPEDDSNSGPLGSLGEPVDFEMSTNGREDPVPVQSASVNRRPLCDGKPDVEDDVKSSEGGAPLHQGRGGQRHARHQEDVEAHHTQVNRPLITRGACDVVVDVVDVVDVVVTGGT</sequence>
<proteinExistence type="predicted"/>
<feature type="region of interest" description="Disordered" evidence="1">
    <location>
        <begin position="1"/>
        <end position="94"/>
    </location>
</feature>